<feature type="site" description="Transition state stabilizer" evidence="7">
    <location>
        <position position="27"/>
    </location>
</feature>
<keyword evidence="4 7" id="KW-0808">Transferase</keyword>
<keyword evidence="5 7" id="KW-0548">Nucleotidyltransferase</keyword>
<keyword evidence="6 7" id="KW-0414">Isoprene biosynthesis</keyword>
<sequence length="241" mass="24962">MPLPPPRLFVLIPCAGTGSRSGAAGPKQYEPLAGRPLVAHTLDVFRALGDRLAAIALVVAPQDERIAQVLPGFPGPGEWLLRAGGATRAQSVAQGLGALREQAGALPHDWVLVHDAARCLLQPTQVDALIGACEHDAVGGLLALPLPDTLKAATADGRVAGTVTRADKWLAQTPQMFRIGLLQEALARMGDAVTDESSAIEGLGLTPRLVPGSAQNFKVTFPEDFAVAAAVLVARSGTAMP</sequence>
<dbReference type="EMBL" id="QQAV01000015">
    <property type="protein sequence ID" value="RDI18157.1"/>
    <property type="molecule type" value="Genomic_DNA"/>
</dbReference>
<feature type="site" description="Transition state stabilizer" evidence="7">
    <location>
        <position position="20"/>
    </location>
</feature>
<evidence type="ECO:0000256" key="2">
    <source>
        <dbReference type="ARBA" id="ARBA00004787"/>
    </source>
</evidence>
<accession>A0A370F4R5</accession>
<dbReference type="EC" id="2.7.7.60" evidence="7"/>
<organism evidence="8 9">
    <name type="scientific">Pseudacidovorax intermedius</name>
    <dbReference type="NCBI Taxonomy" id="433924"/>
    <lineage>
        <taxon>Bacteria</taxon>
        <taxon>Pseudomonadati</taxon>
        <taxon>Pseudomonadota</taxon>
        <taxon>Betaproteobacteria</taxon>
        <taxon>Burkholderiales</taxon>
        <taxon>Comamonadaceae</taxon>
        <taxon>Pseudacidovorax</taxon>
    </lineage>
</organism>
<evidence type="ECO:0000313" key="9">
    <source>
        <dbReference type="Proteomes" id="UP000255265"/>
    </source>
</evidence>
<dbReference type="FunFam" id="3.90.550.10:FF:000003">
    <property type="entry name" value="2-C-methyl-D-erythritol 4-phosphate cytidylyltransferase"/>
    <property type="match status" value="1"/>
</dbReference>
<protein>
    <recommendedName>
        <fullName evidence="7">2-C-methyl-D-erythritol 4-phosphate cytidylyltransferase</fullName>
        <ecNumber evidence="7">2.7.7.60</ecNumber>
    </recommendedName>
    <alternativeName>
        <fullName evidence="7">4-diphosphocytidyl-2C-methyl-D-erythritol synthase</fullName>
    </alternativeName>
    <alternativeName>
        <fullName evidence="7">MEP cytidylyltransferase</fullName>
        <shortName evidence="7">MCT</shortName>
    </alternativeName>
</protein>
<gene>
    <name evidence="7" type="primary">ispD</name>
    <name evidence="8" type="ORF">DFR41_11573</name>
</gene>
<evidence type="ECO:0000256" key="5">
    <source>
        <dbReference type="ARBA" id="ARBA00022695"/>
    </source>
</evidence>
<dbReference type="InterPro" id="IPR034683">
    <property type="entry name" value="IspD/TarI"/>
</dbReference>
<dbReference type="InterPro" id="IPR001228">
    <property type="entry name" value="IspD"/>
</dbReference>
<proteinExistence type="inferred from homology"/>
<dbReference type="AlphaFoldDB" id="A0A370F4R5"/>
<dbReference type="PROSITE" id="PS01295">
    <property type="entry name" value="ISPD"/>
    <property type="match status" value="1"/>
</dbReference>
<evidence type="ECO:0000256" key="4">
    <source>
        <dbReference type="ARBA" id="ARBA00022679"/>
    </source>
</evidence>
<evidence type="ECO:0000256" key="1">
    <source>
        <dbReference type="ARBA" id="ARBA00001282"/>
    </source>
</evidence>
<dbReference type="Proteomes" id="UP000255265">
    <property type="component" value="Unassembled WGS sequence"/>
</dbReference>
<name>A0A370F4R5_9BURK</name>
<dbReference type="PANTHER" id="PTHR32125">
    <property type="entry name" value="2-C-METHYL-D-ERYTHRITOL 4-PHOSPHATE CYTIDYLYLTRANSFERASE, CHLOROPLASTIC"/>
    <property type="match status" value="1"/>
</dbReference>
<dbReference type="Gene3D" id="3.90.550.10">
    <property type="entry name" value="Spore Coat Polysaccharide Biosynthesis Protein SpsA, Chain A"/>
    <property type="match status" value="1"/>
</dbReference>
<evidence type="ECO:0000256" key="3">
    <source>
        <dbReference type="ARBA" id="ARBA00009789"/>
    </source>
</evidence>
<dbReference type="CDD" id="cd02516">
    <property type="entry name" value="CDP-ME_synthetase"/>
    <property type="match status" value="1"/>
</dbReference>
<feature type="site" description="Positions MEP for the nucleophilic attack" evidence="7">
    <location>
        <position position="165"/>
    </location>
</feature>
<comment type="catalytic activity">
    <reaction evidence="1 7">
        <text>2-C-methyl-D-erythritol 4-phosphate + CTP + H(+) = 4-CDP-2-C-methyl-D-erythritol + diphosphate</text>
        <dbReference type="Rhea" id="RHEA:13429"/>
        <dbReference type="ChEBI" id="CHEBI:15378"/>
        <dbReference type="ChEBI" id="CHEBI:33019"/>
        <dbReference type="ChEBI" id="CHEBI:37563"/>
        <dbReference type="ChEBI" id="CHEBI:57823"/>
        <dbReference type="ChEBI" id="CHEBI:58262"/>
        <dbReference type="EC" id="2.7.7.60"/>
    </reaction>
</comment>
<reference evidence="8 9" key="1">
    <citation type="submission" date="2018-07" db="EMBL/GenBank/DDBJ databases">
        <title>Genomic Encyclopedia of Type Strains, Phase IV (KMG-IV): sequencing the most valuable type-strain genomes for metagenomic binning, comparative biology and taxonomic classification.</title>
        <authorList>
            <person name="Goeker M."/>
        </authorList>
    </citation>
    <scope>NUCLEOTIDE SEQUENCE [LARGE SCALE GENOMIC DNA]</scope>
    <source>
        <strain evidence="8 9">DSM 21352</strain>
    </source>
</reference>
<dbReference type="InterPro" id="IPR029044">
    <property type="entry name" value="Nucleotide-diphossugar_trans"/>
</dbReference>
<comment type="caution">
    <text evidence="8">The sequence shown here is derived from an EMBL/GenBank/DDBJ whole genome shotgun (WGS) entry which is preliminary data.</text>
</comment>
<comment type="pathway">
    <text evidence="2 7">Isoprenoid biosynthesis; isopentenyl diphosphate biosynthesis via DXP pathway; isopentenyl diphosphate from 1-deoxy-D-xylulose 5-phosphate: step 2/6.</text>
</comment>
<keyword evidence="9" id="KW-1185">Reference proteome</keyword>
<dbReference type="GO" id="GO:0019288">
    <property type="term" value="P:isopentenyl diphosphate biosynthetic process, methylerythritol 4-phosphate pathway"/>
    <property type="evidence" value="ECO:0007669"/>
    <property type="project" value="UniProtKB-UniRule"/>
</dbReference>
<dbReference type="NCBIfam" id="TIGR00453">
    <property type="entry name" value="ispD"/>
    <property type="match status" value="1"/>
</dbReference>
<evidence type="ECO:0000313" key="8">
    <source>
        <dbReference type="EMBL" id="RDI18157.1"/>
    </source>
</evidence>
<comment type="function">
    <text evidence="7">Catalyzes the formation of 4-diphosphocytidyl-2-C-methyl-D-erythritol from CTP and 2-C-methyl-D-erythritol 4-phosphate (MEP).</text>
</comment>
<dbReference type="PANTHER" id="PTHR32125:SF4">
    <property type="entry name" value="2-C-METHYL-D-ERYTHRITOL 4-PHOSPHATE CYTIDYLYLTRANSFERASE, CHLOROPLASTIC"/>
    <property type="match status" value="1"/>
</dbReference>
<dbReference type="STRING" id="433924.NS331_04460"/>
<evidence type="ECO:0000256" key="6">
    <source>
        <dbReference type="ARBA" id="ARBA00023229"/>
    </source>
</evidence>
<dbReference type="SUPFAM" id="SSF53448">
    <property type="entry name" value="Nucleotide-diphospho-sugar transferases"/>
    <property type="match status" value="1"/>
</dbReference>
<dbReference type="GO" id="GO:0050518">
    <property type="term" value="F:2-C-methyl-D-erythritol 4-phosphate cytidylyltransferase activity"/>
    <property type="evidence" value="ECO:0007669"/>
    <property type="project" value="UniProtKB-UniRule"/>
</dbReference>
<dbReference type="RefSeq" id="WP_114804735.1">
    <property type="nucleotide sequence ID" value="NZ_QQAV01000015.1"/>
</dbReference>
<dbReference type="InterPro" id="IPR018294">
    <property type="entry name" value="ISPD_synthase_CS"/>
</dbReference>
<dbReference type="Pfam" id="PF01128">
    <property type="entry name" value="IspD"/>
    <property type="match status" value="1"/>
</dbReference>
<evidence type="ECO:0000256" key="7">
    <source>
        <dbReference type="HAMAP-Rule" id="MF_00108"/>
    </source>
</evidence>
<dbReference type="HAMAP" id="MF_00108">
    <property type="entry name" value="IspD"/>
    <property type="match status" value="1"/>
</dbReference>
<dbReference type="OrthoDB" id="9806837at2"/>
<feature type="site" description="Positions MEP for the nucleophilic attack" evidence="7">
    <location>
        <position position="218"/>
    </location>
</feature>
<dbReference type="InterPro" id="IPR050088">
    <property type="entry name" value="IspD/TarI_cytidylyltransf_bact"/>
</dbReference>
<dbReference type="UniPathway" id="UPA00056">
    <property type="reaction ID" value="UER00093"/>
</dbReference>
<comment type="similarity">
    <text evidence="3 7">Belongs to the IspD/TarI cytidylyltransferase family. IspD subfamily.</text>
</comment>